<sequence>MQPRLQSKALSLYVRNLFKYKGLPEYKGLFSIGKEIYQDNGEIYNEGFAIDEENLRILKARIEAIFIDDTKSKPGRV</sequence>
<dbReference type="RefSeq" id="WP_196815522.1">
    <property type="nucleotide sequence ID" value="NZ_CP012850.1"/>
</dbReference>
<dbReference type="AlphaFoldDB" id="A0A654M134"/>
<dbReference type="KEGG" id="taa:NMY3_02007"/>
<gene>
    <name evidence="1" type="ORF">NMY3_02007</name>
</gene>
<keyword evidence="2" id="KW-1185">Reference proteome</keyword>
<dbReference type="GeneID" id="60421990"/>
<protein>
    <submittedName>
        <fullName evidence="1">Uncharacterized protein</fullName>
    </submittedName>
</protein>
<dbReference type="Proteomes" id="UP000058925">
    <property type="component" value="Chromosome"/>
</dbReference>
<reference evidence="2" key="1">
    <citation type="submission" date="2015-10" db="EMBL/GenBank/DDBJ databases">
        <title>Niche specialization of a soil ammonia-oxidizing archaeon, Candidatus Nitrosocosmicus oleophilus.</title>
        <authorList>
            <person name="Jung M.-Y."/>
            <person name="Rhee S.-K."/>
        </authorList>
    </citation>
    <scope>NUCLEOTIDE SEQUENCE [LARGE SCALE GENOMIC DNA]</scope>
    <source>
        <strain evidence="2">MY3</strain>
    </source>
</reference>
<proteinExistence type="predicted"/>
<accession>A0A654M134</accession>
<dbReference type="OrthoDB" id="13569at2157"/>
<evidence type="ECO:0000313" key="1">
    <source>
        <dbReference type="EMBL" id="ALI36209.1"/>
    </source>
</evidence>
<name>A0A654M134_9ARCH</name>
<organism evidence="1 2">
    <name type="scientific">Candidatus Nitrosocosmicus oleophilus</name>
    <dbReference type="NCBI Taxonomy" id="1353260"/>
    <lineage>
        <taxon>Archaea</taxon>
        <taxon>Nitrososphaerota</taxon>
        <taxon>Nitrososphaeria</taxon>
        <taxon>Nitrososphaerales</taxon>
        <taxon>Nitrososphaeraceae</taxon>
        <taxon>Candidatus Nitrosocosmicus</taxon>
    </lineage>
</organism>
<dbReference type="EMBL" id="CP012850">
    <property type="protein sequence ID" value="ALI36209.1"/>
    <property type="molecule type" value="Genomic_DNA"/>
</dbReference>
<evidence type="ECO:0000313" key="2">
    <source>
        <dbReference type="Proteomes" id="UP000058925"/>
    </source>
</evidence>